<proteinExistence type="inferred from homology"/>
<dbReference type="Pfam" id="PF02902">
    <property type="entry name" value="Peptidase_C48"/>
    <property type="match status" value="1"/>
</dbReference>
<evidence type="ECO:0000259" key="4">
    <source>
        <dbReference type="PROSITE" id="PS50600"/>
    </source>
</evidence>
<dbReference type="InterPro" id="IPR003653">
    <property type="entry name" value="Peptidase_C48_C"/>
</dbReference>
<evidence type="ECO:0000256" key="1">
    <source>
        <dbReference type="ARBA" id="ARBA00005234"/>
    </source>
</evidence>
<dbReference type="SUPFAM" id="SSF54001">
    <property type="entry name" value="Cysteine proteinases"/>
    <property type="match status" value="1"/>
</dbReference>
<feature type="domain" description="Ubiquitin-like protease family profile" evidence="4">
    <location>
        <begin position="252"/>
        <end position="444"/>
    </location>
</feature>
<keyword evidence="5" id="KW-1185">Reference proteome</keyword>
<dbReference type="PROSITE" id="PS50600">
    <property type="entry name" value="ULP_PROTEASE"/>
    <property type="match status" value="1"/>
</dbReference>
<sequence length="498" mass="57422">MSSSSVALEASLDEEPVEDDPFFDPCNVPTTYLKSAYVAFGTMVNKVCSKQIAVHNGALVFNMEVRVPKNPNTTERYSSYTDYTSKTLHIRLFFYQIVGVHTTCLDDNAGGFALAVTMVPERTQAFQDCFKKFGLPAAVCNDDRYHTFIFEVGYNYYESFKHMNLFLAMCNYWFKEYFPERTSPVTGFLSEVRFNLFLLPAELCLTPVQNVMGYDCYQFAHLAFAFHLHDDAAEVRRTNEDSIVIPLSTHTTRFKLSDVNELLTNLKMTSDMVDFYIWYANYVVNKTNRSEVAILPTEFYQMFTKNFDSNDTPVERSYQVGVNWKTIKARYLLEDDLFEKKYILMPICSADHWYLVIISDPSAAILPTDSYCGSKVKFIDGCHIEPKPTEFENIVTFMEFHFIMGEQQGKYIGKSFHRERYSNILLGYDTSNVGTMESAILTALYAERTLMTPTLNEVESHDYISREDLFKFSHDVYHAITYTLTTMNDFDSQPAAER</sequence>
<dbReference type="Proteomes" id="UP000492821">
    <property type="component" value="Unassembled WGS sequence"/>
</dbReference>
<dbReference type="GO" id="GO:0008234">
    <property type="term" value="F:cysteine-type peptidase activity"/>
    <property type="evidence" value="ECO:0007669"/>
    <property type="project" value="InterPro"/>
</dbReference>
<evidence type="ECO:0000313" key="5">
    <source>
        <dbReference type="Proteomes" id="UP000492821"/>
    </source>
</evidence>
<dbReference type="AlphaFoldDB" id="A0A7E4V744"/>
<accession>A0A7E4V744</accession>
<keyword evidence="2" id="KW-0645">Protease</keyword>
<comment type="similarity">
    <text evidence="1">Belongs to the peptidase C48 family.</text>
</comment>
<dbReference type="WBParaSite" id="Pan_g17353.t1">
    <property type="protein sequence ID" value="Pan_g17353.t1"/>
    <property type="gene ID" value="Pan_g17353"/>
</dbReference>
<organism evidence="5 6">
    <name type="scientific">Panagrellus redivivus</name>
    <name type="common">Microworm</name>
    <dbReference type="NCBI Taxonomy" id="6233"/>
    <lineage>
        <taxon>Eukaryota</taxon>
        <taxon>Metazoa</taxon>
        <taxon>Ecdysozoa</taxon>
        <taxon>Nematoda</taxon>
        <taxon>Chromadorea</taxon>
        <taxon>Rhabditida</taxon>
        <taxon>Tylenchina</taxon>
        <taxon>Panagrolaimomorpha</taxon>
        <taxon>Panagrolaimoidea</taxon>
        <taxon>Panagrolaimidae</taxon>
        <taxon>Panagrellus</taxon>
    </lineage>
</organism>
<dbReference type="Gene3D" id="3.40.395.10">
    <property type="entry name" value="Adenoviral Proteinase, Chain A"/>
    <property type="match status" value="1"/>
</dbReference>
<reference evidence="5" key="1">
    <citation type="journal article" date="2013" name="Genetics">
        <title>The draft genome and transcriptome of Panagrellus redivivus are shaped by the harsh demands of a free-living lifestyle.</title>
        <authorList>
            <person name="Srinivasan J."/>
            <person name="Dillman A.R."/>
            <person name="Macchietto M.G."/>
            <person name="Heikkinen L."/>
            <person name="Lakso M."/>
            <person name="Fracchia K.M."/>
            <person name="Antoshechkin I."/>
            <person name="Mortazavi A."/>
            <person name="Wong G."/>
            <person name="Sternberg P.W."/>
        </authorList>
    </citation>
    <scope>NUCLEOTIDE SEQUENCE [LARGE SCALE GENOMIC DNA]</scope>
    <source>
        <strain evidence="5">MT8872</strain>
    </source>
</reference>
<protein>
    <submittedName>
        <fullName evidence="6">ULP_PROTEASE domain-containing protein</fullName>
    </submittedName>
</protein>
<evidence type="ECO:0000256" key="2">
    <source>
        <dbReference type="ARBA" id="ARBA00022670"/>
    </source>
</evidence>
<name>A0A7E4V744_PANRE</name>
<dbReference type="InterPro" id="IPR038765">
    <property type="entry name" value="Papain-like_cys_pep_sf"/>
</dbReference>
<evidence type="ECO:0000313" key="6">
    <source>
        <dbReference type="WBParaSite" id="Pan_g17353.t1"/>
    </source>
</evidence>
<reference evidence="6" key="2">
    <citation type="submission" date="2020-10" db="UniProtKB">
        <authorList>
            <consortium name="WormBaseParasite"/>
        </authorList>
    </citation>
    <scope>IDENTIFICATION</scope>
</reference>
<evidence type="ECO:0000256" key="3">
    <source>
        <dbReference type="ARBA" id="ARBA00022801"/>
    </source>
</evidence>
<keyword evidence="3" id="KW-0378">Hydrolase</keyword>
<dbReference type="GO" id="GO:0006508">
    <property type="term" value="P:proteolysis"/>
    <property type="evidence" value="ECO:0007669"/>
    <property type="project" value="UniProtKB-KW"/>
</dbReference>